<dbReference type="PANTHER" id="PTHR36842:SF1">
    <property type="entry name" value="PROTEIN TOLB"/>
    <property type="match status" value="1"/>
</dbReference>
<evidence type="ECO:0000256" key="1">
    <source>
        <dbReference type="ARBA" id="ARBA00009820"/>
    </source>
</evidence>
<name>M1LC31_9PROT</name>
<protein>
    <submittedName>
        <fullName evidence="3">TolB protein</fullName>
    </submittedName>
</protein>
<gene>
    <name evidence="3" type="ORF">BCUE_0006</name>
</gene>
<dbReference type="PATRIC" id="fig|1208922.3.peg.573"/>
<comment type="similarity">
    <text evidence="1">Belongs to the TolB family.</text>
</comment>
<dbReference type="InterPro" id="IPR011659">
    <property type="entry name" value="WD40"/>
</dbReference>
<evidence type="ECO:0000313" key="3">
    <source>
        <dbReference type="EMBL" id="AGF50008.1"/>
    </source>
</evidence>
<keyword evidence="2" id="KW-0812">Transmembrane</keyword>
<dbReference type="SUPFAM" id="SSF52964">
    <property type="entry name" value="TolB, N-terminal domain"/>
    <property type="match status" value="1"/>
</dbReference>
<dbReference type="HOGENOM" id="CLU_047123_0_0_4"/>
<dbReference type="InterPro" id="IPR011042">
    <property type="entry name" value="6-blade_b-propeller_TolB-like"/>
</dbReference>
<reference evidence="3 4" key="1">
    <citation type="journal article" date="2013" name="Genome Biol. Evol.">
        <title>Genome evolution and phylogenomic analysis of candidatus kinetoplastibacterium, the betaproteobacterial endosymbionts of strigomonas and angomonas.</title>
        <authorList>
            <person name="Alves J.M."/>
            <person name="Serrano M.G."/>
            <person name="Maia da Silva F."/>
            <person name="Voegtly L.J."/>
            <person name="Matveyev A.V."/>
            <person name="Teixeira M.M."/>
            <person name="Camargo E.P."/>
            <person name="Buck G.A."/>
        </authorList>
    </citation>
    <scope>NUCLEOTIDE SEQUENCE [LARGE SCALE GENOMIC DNA]</scope>
    <source>
        <strain evidence="3 4">TCC012E</strain>
    </source>
</reference>
<dbReference type="SUPFAM" id="SSF69304">
    <property type="entry name" value="Tricorn protease N-terminal domain"/>
    <property type="match status" value="1"/>
</dbReference>
<proteinExistence type="inferred from homology"/>
<sequence length="427" mass="48225">MTDSESKLYELIECIDNFLLLSFLIICLLYTPYVYAKQNNLDNGKYTVAIYDFKGVPEAGLFIKDTISKDLNRINKFKIKHDFKKNKKKTANDSISYIIKGEINQESKDVYNVNYQLVDFINKITIDNVSFSGSKAEISNIAHLISDRIFRKITGEKGIFSTKIASVLYKMGIFELVISDYNYKNHQVALRSKEPIISLSWSPEGSRIAYSSFETGKPVIYIHNIATGERKVISDDYSGASSSPAWSPDGLKIAATMTKNRLPQIYIVDLNSKNIDPFISSYSSDTEPVFTKDGKHIIFNSDRSGTYQIYKSDINASKTNRITFNGEYNSSPKISSDSSKLLYIKKKDNKFQIACLNMLSNTETILTNGDNDCSPCFSPNNNEIIYISNKNDCRTIETISLIDGSNNKIYNDADSSIIEISWGPFIE</sequence>
<dbReference type="Gene3D" id="2.120.10.30">
    <property type="entry name" value="TolB, C-terminal domain"/>
    <property type="match status" value="1"/>
</dbReference>
<evidence type="ECO:0000256" key="2">
    <source>
        <dbReference type="SAM" id="Phobius"/>
    </source>
</evidence>
<dbReference type="AlphaFoldDB" id="M1LC31"/>
<dbReference type="Proteomes" id="UP000011563">
    <property type="component" value="Chromosome"/>
</dbReference>
<keyword evidence="4" id="KW-1185">Reference proteome</keyword>
<dbReference type="RefSeq" id="WP_015237565.1">
    <property type="nucleotide sequence ID" value="NC_020285.1"/>
</dbReference>
<feature type="transmembrane region" description="Helical" evidence="2">
    <location>
        <begin position="18"/>
        <end position="36"/>
    </location>
</feature>
<dbReference type="KEGG" id="kbt:BCUE_0006"/>
<keyword evidence="2" id="KW-1133">Transmembrane helix</keyword>
<dbReference type="EMBL" id="CP003807">
    <property type="protein sequence ID" value="AGF50008.1"/>
    <property type="molecule type" value="Genomic_DNA"/>
</dbReference>
<dbReference type="Gene3D" id="3.40.50.10070">
    <property type="entry name" value="TolB, N-terminal domain"/>
    <property type="match status" value="1"/>
</dbReference>
<keyword evidence="2" id="KW-0472">Membrane</keyword>
<evidence type="ECO:0000313" key="4">
    <source>
        <dbReference type="Proteomes" id="UP000011563"/>
    </source>
</evidence>
<organism evidence="3 4">
    <name type="scientific">Candidatus Kinetoplastidibacterium blastocrithidiae TCC012E</name>
    <dbReference type="NCBI Taxonomy" id="1208922"/>
    <lineage>
        <taxon>Bacteria</taxon>
        <taxon>Pseudomonadati</taxon>
        <taxon>Pseudomonadota</taxon>
        <taxon>Betaproteobacteria</taxon>
        <taxon>Candidatus Kinetoplastidibacterium</taxon>
    </lineage>
</organism>
<dbReference type="Pfam" id="PF07676">
    <property type="entry name" value="PD40"/>
    <property type="match status" value="3"/>
</dbReference>
<accession>M1LC31</accession>
<dbReference type="PANTHER" id="PTHR36842">
    <property type="entry name" value="PROTEIN TOLB HOMOLOG"/>
    <property type="match status" value="1"/>
</dbReference>